<feature type="transmembrane region" description="Helical" evidence="6">
    <location>
        <begin position="332"/>
        <end position="353"/>
    </location>
</feature>
<dbReference type="CDD" id="cd17502">
    <property type="entry name" value="MFS_Azr1_MDR_like"/>
    <property type="match status" value="1"/>
</dbReference>
<evidence type="ECO:0000259" key="7">
    <source>
        <dbReference type="PROSITE" id="PS50850"/>
    </source>
</evidence>
<feature type="transmembrane region" description="Helical" evidence="6">
    <location>
        <begin position="534"/>
        <end position="553"/>
    </location>
</feature>
<protein>
    <recommendedName>
        <fullName evidence="7">Major facilitator superfamily (MFS) profile domain-containing protein</fullName>
    </recommendedName>
</protein>
<evidence type="ECO:0000256" key="1">
    <source>
        <dbReference type="ARBA" id="ARBA00004141"/>
    </source>
</evidence>
<reference evidence="8 9" key="1">
    <citation type="submission" date="2023-08" db="EMBL/GenBank/DDBJ databases">
        <title>Black Yeasts Isolated from many extreme environments.</title>
        <authorList>
            <person name="Coleine C."/>
            <person name="Stajich J.E."/>
            <person name="Selbmann L."/>
        </authorList>
    </citation>
    <scope>NUCLEOTIDE SEQUENCE [LARGE SCALE GENOMIC DNA]</scope>
    <source>
        <strain evidence="8 9">CCFEE 5885</strain>
    </source>
</reference>
<dbReference type="Proteomes" id="UP001345013">
    <property type="component" value="Unassembled WGS sequence"/>
</dbReference>
<evidence type="ECO:0000313" key="9">
    <source>
        <dbReference type="Proteomes" id="UP001345013"/>
    </source>
</evidence>
<dbReference type="PANTHER" id="PTHR23501">
    <property type="entry name" value="MAJOR FACILITATOR SUPERFAMILY"/>
    <property type="match status" value="1"/>
</dbReference>
<dbReference type="Gene3D" id="1.20.1250.20">
    <property type="entry name" value="MFS general substrate transporter like domains"/>
    <property type="match status" value="1"/>
</dbReference>
<gene>
    <name evidence="8" type="ORF">LTR24_002066</name>
</gene>
<dbReference type="SUPFAM" id="SSF103473">
    <property type="entry name" value="MFS general substrate transporter"/>
    <property type="match status" value="1"/>
</dbReference>
<evidence type="ECO:0000256" key="4">
    <source>
        <dbReference type="ARBA" id="ARBA00023136"/>
    </source>
</evidence>
<keyword evidence="4 6" id="KW-0472">Membrane</keyword>
<evidence type="ECO:0000256" key="2">
    <source>
        <dbReference type="ARBA" id="ARBA00022692"/>
    </source>
</evidence>
<evidence type="ECO:0000313" key="8">
    <source>
        <dbReference type="EMBL" id="KAK5097810.1"/>
    </source>
</evidence>
<dbReference type="Pfam" id="PF07690">
    <property type="entry name" value="MFS_1"/>
    <property type="match status" value="1"/>
</dbReference>
<feature type="transmembrane region" description="Helical" evidence="6">
    <location>
        <begin position="174"/>
        <end position="192"/>
    </location>
</feature>
<dbReference type="InterPro" id="IPR036259">
    <property type="entry name" value="MFS_trans_sf"/>
</dbReference>
<feature type="transmembrane region" description="Helical" evidence="6">
    <location>
        <begin position="229"/>
        <end position="249"/>
    </location>
</feature>
<evidence type="ECO:0000256" key="3">
    <source>
        <dbReference type="ARBA" id="ARBA00022989"/>
    </source>
</evidence>
<evidence type="ECO:0000256" key="6">
    <source>
        <dbReference type="SAM" id="Phobius"/>
    </source>
</evidence>
<feature type="transmembrane region" description="Helical" evidence="6">
    <location>
        <begin position="365"/>
        <end position="386"/>
    </location>
</feature>
<feature type="transmembrane region" description="Helical" evidence="6">
    <location>
        <begin position="292"/>
        <end position="312"/>
    </location>
</feature>
<feature type="transmembrane region" description="Helical" evidence="6">
    <location>
        <begin position="604"/>
        <end position="622"/>
    </location>
</feature>
<feature type="domain" description="Major facilitator superfamily (MFS) profile" evidence="7">
    <location>
        <begin position="139"/>
        <end position="627"/>
    </location>
</feature>
<feature type="compositionally biased region" description="Polar residues" evidence="5">
    <location>
        <begin position="94"/>
        <end position="109"/>
    </location>
</feature>
<feature type="transmembrane region" description="Helical" evidence="6">
    <location>
        <begin position="204"/>
        <end position="223"/>
    </location>
</feature>
<keyword evidence="3 6" id="KW-1133">Transmembrane helix</keyword>
<dbReference type="EMBL" id="JAVRRG010000016">
    <property type="protein sequence ID" value="KAK5097810.1"/>
    <property type="molecule type" value="Genomic_DNA"/>
</dbReference>
<feature type="transmembrane region" description="Helical" evidence="6">
    <location>
        <begin position="501"/>
        <end position="522"/>
    </location>
</feature>
<dbReference type="InterPro" id="IPR011701">
    <property type="entry name" value="MFS"/>
</dbReference>
<feature type="transmembrane region" description="Helical" evidence="6">
    <location>
        <begin position="136"/>
        <end position="162"/>
    </location>
</feature>
<dbReference type="PROSITE" id="PS50850">
    <property type="entry name" value="MFS"/>
    <property type="match status" value="1"/>
</dbReference>
<dbReference type="Gene3D" id="1.20.1720.10">
    <property type="entry name" value="Multidrug resistance protein D"/>
    <property type="match status" value="1"/>
</dbReference>
<feature type="transmembrane region" description="Helical" evidence="6">
    <location>
        <begin position="261"/>
        <end position="280"/>
    </location>
</feature>
<sequence length="637" mass="68854">MNSLPSDRYYTPVPTIEDDHSFIPSTIISREPTPSGSRTNLLHQYIAYHPSMDQEKPQSSATALGEQEHKTEELMRQSLENNGAPTKAAGSYEMRQTSRSPTPLGSSGSDSDKVHVVQEKAEHDEDEIEYPSGLKLAVVSASLCLAVFLMALDNTIIATAIPKITDEFQSLDDIGWYASSYLLTTCALQLFFGKLYTFYSIKWTFIVSICIFEVGSAVCAAAPSSVALIVGRAVAGIGSAGLFCGALVIIAHTVPMAKRPVYTGIIGAMYGIASVAGPLLGGAFTDGPGWRWCFWINLPLGAITLLVIFFFFKSPTRKAEQKVSFMTRVKQLDLAGTGLFIIDVVVILLALQWGGSKYAWGNWRIILLFALFGVITIAFLGLQWYLGDNATVPFRIISQRSVASACAFAFLLGSAFFILIYWVPIWFQAVKGVSALKSGIYSLPMVLALVIANAITGAGTTVIGYYNPFYYASVVLSCIGAGLLTTWKVDTSTGYWIGYQIIYGFGVGFGMQQAIITVQAVLPLKDIPVGTAMAAFFMNFGGSLFVSAAQNVFNNRLISELPKYTQGINPSIVMHVGATEIKKVVDPAQVQGVLIAYNASLTQTWYIAVAMCCLTAIPAVFVEWKSVKGMKPGAVAA</sequence>
<comment type="caution">
    <text evidence="8">The sequence shown here is derived from an EMBL/GenBank/DDBJ whole genome shotgun (WGS) entry which is preliminary data.</text>
</comment>
<evidence type="ECO:0000256" key="5">
    <source>
        <dbReference type="SAM" id="MobiDB-lite"/>
    </source>
</evidence>
<dbReference type="InterPro" id="IPR020846">
    <property type="entry name" value="MFS_dom"/>
</dbReference>
<dbReference type="PANTHER" id="PTHR23501:SF199">
    <property type="entry name" value="MFS EFFLUX TRANSPORTER INPD-RELATED"/>
    <property type="match status" value="1"/>
</dbReference>
<dbReference type="PRINTS" id="PR01036">
    <property type="entry name" value="TCRTETB"/>
</dbReference>
<name>A0ABR0KKQ2_9EURO</name>
<organism evidence="8 9">
    <name type="scientific">Lithohypha guttulata</name>
    <dbReference type="NCBI Taxonomy" id="1690604"/>
    <lineage>
        <taxon>Eukaryota</taxon>
        <taxon>Fungi</taxon>
        <taxon>Dikarya</taxon>
        <taxon>Ascomycota</taxon>
        <taxon>Pezizomycotina</taxon>
        <taxon>Eurotiomycetes</taxon>
        <taxon>Chaetothyriomycetidae</taxon>
        <taxon>Chaetothyriales</taxon>
        <taxon>Trichomeriaceae</taxon>
        <taxon>Lithohypha</taxon>
    </lineage>
</organism>
<keyword evidence="9" id="KW-1185">Reference proteome</keyword>
<keyword evidence="2 6" id="KW-0812">Transmembrane</keyword>
<comment type="subcellular location">
    <subcellularLocation>
        <location evidence="1">Membrane</location>
        <topology evidence="1">Multi-pass membrane protein</topology>
    </subcellularLocation>
</comment>
<feature type="region of interest" description="Disordered" evidence="5">
    <location>
        <begin position="51"/>
        <end position="112"/>
    </location>
</feature>
<accession>A0ABR0KKQ2</accession>
<feature type="transmembrane region" description="Helical" evidence="6">
    <location>
        <begin position="439"/>
        <end position="462"/>
    </location>
</feature>
<proteinExistence type="predicted"/>
<feature type="compositionally biased region" description="Basic and acidic residues" evidence="5">
    <location>
        <begin position="66"/>
        <end position="75"/>
    </location>
</feature>
<feature type="transmembrane region" description="Helical" evidence="6">
    <location>
        <begin position="407"/>
        <end position="427"/>
    </location>
</feature>